<evidence type="ECO:0000256" key="1">
    <source>
        <dbReference type="HAMAP-Rule" id="MF_02066"/>
    </source>
</evidence>
<keyword evidence="1" id="KW-0175">Coiled coil</keyword>
<name>A0ABN8DSQ4_9VIBR</name>
<gene>
    <name evidence="1 3" type="primary">cpoB</name>
    <name evidence="3" type="ORF">VST7929_00857</name>
</gene>
<evidence type="ECO:0000259" key="2">
    <source>
        <dbReference type="Pfam" id="PF16331"/>
    </source>
</evidence>
<dbReference type="Pfam" id="PF14559">
    <property type="entry name" value="TPR_19"/>
    <property type="match status" value="1"/>
</dbReference>
<comment type="similarity">
    <text evidence="1">Belongs to the CpoB family.</text>
</comment>
<dbReference type="EMBL" id="CAKLDI010000001">
    <property type="protein sequence ID" value="CAH0533006.1"/>
    <property type="molecule type" value="Genomic_DNA"/>
</dbReference>
<keyword evidence="1" id="KW-0732">Signal</keyword>
<feature type="signal peptide" evidence="1">
    <location>
        <begin position="1"/>
        <end position="23"/>
    </location>
</feature>
<dbReference type="InterPro" id="IPR034706">
    <property type="entry name" value="CpoB"/>
</dbReference>
<organism evidence="3 4">
    <name type="scientific">Vibrio stylophorae</name>
    <dbReference type="NCBI Taxonomy" id="659351"/>
    <lineage>
        <taxon>Bacteria</taxon>
        <taxon>Pseudomonadati</taxon>
        <taxon>Pseudomonadota</taxon>
        <taxon>Gammaproteobacteria</taxon>
        <taxon>Vibrionales</taxon>
        <taxon>Vibrionaceae</taxon>
        <taxon>Vibrio</taxon>
    </lineage>
</organism>
<feature type="chain" id="PRO_5044933571" description="Cell division coordinator CpoB" evidence="1">
    <location>
        <begin position="24"/>
        <end position="242"/>
    </location>
</feature>
<feature type="coiled-coil region" evidence="1">
    <location>
        <begin position="42"/>
        <end position="101"/>
    </location>
</feature>
<comment type="caution">
    <text evidence="3">The sequence shown here is derived from an EMBL/GenBank/DDBJ whole genome shotgun (WGS) entry which is preliminary data.</text>
</comment>
<dbReference type="HAMAP" id="MF_02066">
    <property type="entry name" value="CpoB"/>
    <property type="match status" value="1"/>
</dbReference>
<comment type="subcellular location">
    <subcellularLocation>
        <location evidence="1">Periplasm</location>
    </subcellularLocation>
</comment>
<protein>
    <recommendedName>
        <fullName evidence="1">Cell division coordinator CpoB</fullName>
    </recommendedName>
</protein>
<dbReference type="RefSeq" id="WP_237465192.1">
    <property type="nucleotide sequence ID" value="NZ_CAKLDI010000001.1"/>
</dbReference>
<dbReference type="Gene3D" id="1.25.40.10">
    <property type="entry name" value="Tetratricopeptide repeat domain"/>
    <property type="match status" value="1"/>
</dbReference>
<dbReference type="Pfam" id="PF16331">
    <property type="entry name" value="TolA_bind_tri"/>
    <property type="match status" value="1"/>
</dbReference>
<dbReference type="InterPro" id="IPR032519">
    <property type="entry name" value="YbgF_tri"/>
</dbReference>
<reference evidence="3" key="1">
    <citation type="submission" date="2021-11" db="EMBL/GenBank/DDBJ databases">
        <authorList>
            <person name="Rodrigo-Torres L."/>
            <person name="Arahal R. D."/>
            <person name="Lucena T."/>
        </authorList>
    </citation>
    <scope>NUCLEOTIDE SEQUENCE</scope>
    <source>
        <strain evidence="3">CECT 7929</strain>
    </source>
</reference>
<dbReference type="InterPro" id="IPR014162">
    <property type="entry name" value="CpoB_C"/>
</dbReference>
<keyword evidence="1" id="KW-0131">Cell cycle</keyword>
<accession>A0ABN8DSQ4</accession>
<keyword evidence="1" id="KW-0574">Periplasm</keyword>
<feature type="domain" description="YbgF trimerisation" evidence="2">
    <location>
        <begin position="38"/>
        <end position="108"/>
    </location>
</feature>
<keyword evidence="1 3" id="KW-0132">Cell division</keyword>
<keyword evidence="4" id="KW-1185">Reference proteome</keyword>
<dbReference type="Proteomes" id="UP000838672">
    <property type="component" value="Unassembled WGS sequence"/>
</dbReference>
<evidence type="ECO:0000313" key="3">
    <source>
        <dbReference type="EMBL" id="CAH0533006.1"/>
    </source>
</evidence>
<dbReference type="SUPFAM" id="SSF48452">
    <property type="entry name" value="TPR-like"/>
    <property type="match status" value="1"/>
</dbReference>
<sequence length="242" mass="26772" precursor="true">MKSNKRQPLVLALLMSAATPVVAAPAPVTDVTGTSGSSLERIERLLEARNQVQLDMQRQLQQLSGEVDQLRGMVEQNSYQLKQVVDRQRDLYRELDQLSQQAPAAAAKTETPAGNYSSNLSENESYDHAVALVLEKKDFDGAIQAFNQFLKDYPKSSYSSNAHYWLGQIYFAKGQGQSAVAHFQSVVNDAQSSKRADSLLKLGLIYRSSDKGKAKQYLQQVVSQYPESATAKQAKEALAKLK</sequence>
<dbReference type="NCBIfam" id="TIGR02795">
    <property type="entry name" value="tol_pal_ybgF"/>
    <property type="match status" value="1"/>
</dbReference>
<dbReference type="InterPro" id="IPR011990">
    <property type="entry name" value="TPR-like_helical_dom_sf"/>
</dbReference>
<evidence type="ECO:0000313" key="4">
    <source>
        <dbReference type="Proteomes" id="UP000838672"/>
    </source>
</evidence>
<comment type="function">
    <text evidence="1">Mediates coordination of peptidoglycan synthesis and outer membrane constriction during cell division.</text>
</comment>
<dbReference type="GO" id="GO:0051301">
    <property type="term" value="P:cell division"/>
    <property type="evidence" value="ECO:0007669"/>
    <property type="project" value="UniProtKB-KW"/>
</dbReference>
<proteinExistence type="inferred from homology"/>
<dbReference type="Gene3D" id="1.20.5.110">
    <property type="match status" value="1"/>
</dbReference>